<dbReference type="GO" id="GO:0003677">
    <property type="term" value="F:DNA binding"/>
    <property type="evidence" value="ECO:0007669"/>
    <property type="project" value="InterPro"/>
</dbReference>
<evidence type="ECO:0000313" key="2">
    <source>
        <dbReference type="Proteomes" id="UP000184501"/>
    </source>
</evidence>
<dbReference type="Gene3D" id="1.10.260.40">
    <property type="entry name" value="lambda repressor-like DNA-binding domains"/>
    <property type="match status" value="1"/>
</dbReference>
<dbReference type="EMBL" id="FQVN01000006">
    <property type="protein sequence ID" value="SHF99999.1"/>
    <property type="molecule type" value="Genomic_DNA"/>
</dbReference>
<dbReference type="Proteomes" id="UP000184501">
    <property type="component" value="Unassembled WGS sequence"/>
</dbReference>
<organism evidence="1 2">
    <name type="scientific">Streptoalloteichus hindustanus</name>
    <dbReference type="NCBI Taxonomy" id="2017"/>
    <lineage>
        <taxon>Bacteria</taxon>
        <taxon>Bacillati</taxon>
        <taxon>Actinomycetota</taxon>
        <taxon>Actinomycetes</taxon>
        <taxon>Pseudonocardiales</taxon>
        <taxon>Pseudonocardiaceae</taxon>
        <taxon>Streptoalloteichus</taxon>
    </lineage>
</organism>
<reference evidence="1 2" key="1">
    <citation type="submission" date="2016-11" db="EMBL/GenBank/DDBJ databases">
        <authorList>
            <person name="Jaros S."/>
            <person name="Januszkiewicz K."/>
            <person name="Wedrychowicz H."/>
        </authorList>
    </citation>
    <scope>NUCLEOTIDE SEQUENCE [LARGE SCALE GENOMIC DNA]</scope>
    <source>
        <strain evidence="1 2">DSM 44523</strain>
    </source>
</reference>
<name>A0A1M5G8E4_STRHI</name>
<keyword evidence="2" id="KW-1185">Reference proteome</keyword>
<proteinExistence type="predicted"/>
<protein>
    <submittedName>
        <fullName evidence="1">Helix-turn-helix domain-containing protein</fullName>
    </submittedName>
</protein>
<dbReference type="InterPro" id="IPR010982">
    <property type="entry name" value="Lambda_DNA-bd_dom_sf"/>
</dbReference>
<evidence type="ECO:0000313" key="1">
    <source>
        <dbReference type="EMBL" id="SHF99999.1"/>
    </source>
</evidence>
<dbReference type="CDD" id="cd00093">
    <property type="entry name" value="HTH_XRE"/>
    <property type="match status" value="1"/>
</dbReference>
<gene>
    <name evidence="1" type="ORF">SAMN05444320_10612</name>
</gene>
<dbReference type="Pfam" id="PF13560">
    <property type="entry name" value="HTH_31"/>
    <property type="match status" value="1"/>
</dbReference>
<accession>A0A1M5G8E4</accession>
<dbReference type="InterPro" id="IPR001387">
    <property type="entry name" value="Cro/C1-type_HTH"/>
</dbReference>
<dbReference type="RefSeq" id="WP_073485058.1">
    <property type="nucleotide sequence ID" value="NZ_FQVN01000006.1"/>
</dbReference>
<dbReference type="SUPFAM" id="SSF47413">
    <property type="entry name" value="lambda repressor-like DNA-binding domains"/>
    <property type="match status" value="1"/>
</dbReference>
<sequence length="266" mass="30304">MLTPNSPEPRVDLARRFGQELHDLRRRAHLTPERMATLVDYKLRSISHIESGLHVPRWDIVECYLREAHVPDHRHGEYQMLWEKARAQQRQKRNAVRQRQARKKHTVYTCCQAQYSPVVLLIKRTAGFWSPGTISVAECWYCDKVTAHRCSPASVPVELSPGDIALWPNPGQIASWEDLSRALLQIKQHMGLSYKAIADRSQLLGGTTLSHGLAHKLCTAGQAPRRSAYVATFVRACGGSAALARQWWDTCVRLRGFRGQEYTEEL</sequence>
<dbReference type="AlphaFoldDB" id="A0A1M5G8E4"/>